<dbReference type="EMBL" id="CP118719">
    <property type="protein sequence ID" value="WEA47191.1"/>
    <property type="molecule type" value="Genomic_DNA"/>
</dbReference>
<protein>
    <submittedName>
        <fullName evidence="2">Uncharacterized protein</fullName>
    </submittedName>
</protein>
<proteinExistence type="predicted"/>
<dbReference type="Proteomes" id="UP001220217">
    <property type="component" value="Plasmid pG5MAi6_1"/>
</dbReference>
<feature type="compositionally biased region" description="Pro residues" evidence="1">
    <location>
        <begin position="495"/>
        <end position="517"/>
    </location>
</feature>
<sequence>MVGKWNFPAVAGGQINSINNAGIETFRGNELNSLGREIPQNTVDAQDDETKPVIVEFKSFHLETKNFPDYKEFLKVFDYCESTWKGNNDKCEKFIQQAKDILAQPTIPVLRISDFNTKGLEGAGSKRLGTPWSSLIREAGSSNKGDSSGGSFGIGKAAPAANSKLRTLFYDSIDIHGISSHIGVANIMSFEKDEKITTGVGYFAGDESSSAIAGLLSLDPSFVRSEPGTDIYISAFNTNEPWEKRLLHSILMNFFITIHQKKLVVRIENVEINHENLGKLIMGLEDTKDFSALKAYYQLLVSEDTLVVPSPERKYGGIGKFEEGEATLLLTTGNDLNRRVLMTRKTGMRLFERGSISGSISFTGILIITGKNMNQVFKELENPAHTKWEPNRYEDNPKAAEKAMKDLFKFVRDTVHKKFQTEETDTMDAIGLSDFLPGEIASGQGQEQKESLTIKIKEVKQKPKKKVKTKPSTNKQDDVEGLLVDTGIGDEDNPNPRPNTGPNPNPKPKPKPNPKPNPGGGEQKGKKEKNIPIRTTMRYLCTDKSKGIYHVNLSPDKKFTKGKLEFRITGEQTEVKLPIISLSSSQIEDISIENNDVRFINKVGKKDISLEIEIDYDDYCAIEVNLYEI</sequence>
<geneLocation type="plasmid" evidence="2 3">
    <name>pG5MAi6_1</name>
</geneLocation>
<feature type="compositionally biased region" description="Basic and acidic residues" evidence="1">
    <location>
        <begin position="447"/>
        <end position="461"/>
    </location>
</feature>
<accession>A0ABD7X4F0</accession>
<evidence type="ECO:0000313" key="2">
    <source>
        <dbReference type="EMBL" id="WEA47191.1"/>
    </source>
</evidence>
<feature type="region of interest" description="Disordered" evidence="1">
    <location>
        <begin position="442"/>
        <end position="533"/>
    </location>
</feature>
<keyword evidence="2" id="KW-0614">Plasmid</keyword>
<organism evidence="2 3">
    <name type="scientific">Priestia aryabhattai</name>
    <name type="common">Bacillus aryabhattai</name>
    <dbReference type="NCBI Taxonomy" id="412384"/>
    <lineage>
        <taxon>Bacteria</taxon>
        <taxon>Bacillati</taxon>
        <taxon>Bacillota</taxon>
        <taxon>Bacilli</taxon>
        <taxon>Bacillales</taxon>
        <taxon>Bacillaceae</taxon>
        <taxon>Priestia</taxon>
    </lineage>
</organism>
<gene>
    <name evidence="2" type="ORF">PWO00_27470</name>
</gene>
<dbReference type="RefSeq" id="WP_275037708.1">
    <property type="nucleotide sequence ID" value="NZ_CP118719.1"/>
</dbReference>
<evidence type="ECO:0000313" key="3">
    <source>
        <dbReference type="Proteomes" id="UP001220217"/>
    </source>
</evidence>
<evidence type="ECO:0000256" key="1">
    <source>
        <dbReference type="SAM" id="MobiDB-lite"/>
    </source>
</evidence>
<reference evidence="2 3" key="1">
    <citation type="submission" date="2023-02" db="EMBL/GenBank/DDBJ databases">
        <title>Complete genome sequence of Priestia aryabhattai G5MAi6, a methanol-tolerant strain isolated from tap water in Hong Kong.</title>
        <authorList>
            <person name="Leung K.M."/>
            <person name="Lai G.K.K."/>
            <person name="Griffin S.D.J."/>
        </authorList>
    </citation>
    <scope>NUCLEOTIDE SEQUENCE [LARGE SCALE GENOMIC DNA]</scope>
    <source>
        <strain evidence="2 3">G5MAi6</strain>
        <plasmid evidence="2 3">pG5MAi6_1</plasmid>
    </source>
</reference>
<name>A0ABD7X4F0_PRIAR</name>
<dbReference type="AlphaFoldDB" id="A0ABD7X4F0"/>